<keyword evidence="3" id="KW-1185">Reference proteome</keyword>
<feature type="signal peptide" evidence="1">
    <location>
        <begin position="1"/>
        <end position="20"/>
    </location>
</feature>
<evidence type="ECO:0008006" key="4">
    <source>
        <dbReference type="Google" id="ProtNLM"/>
    </source>
</evidence>
<keyword evidence="1" id="KW-0732">Signal</keyword>
<reference evidence="3" key="1">
    <citation type="journal article" date="2019" name="Int. J. Syst. Evol. Microbiol.">
        <title>The Global Catalogue of Microorganisms (GCM) 10K type strain sequencing project: providing services to taxonomists for standard genome sequencing and annotation.</title>
        <authorList>
            <consortium name="The Broad Institute Genomics Platform"/>
            <consortium name="The Broad Institute Genome Sequencing Center for Infectious Disease"/>
            <person name="Wu L."/>
            <person name="Ma J."/>
        </authorList>
    </citation>
    <scope>NUCLEOTIDE SEQUENCE [LARGE SCALE GENOMIC DNA]</scope>
    <source>
        <strain evidence="3">JCM 17917</strain>
    </source>
</reference>
<proteinExistence type="predicted"/>
<evidence type="ECO:0000313" key="2">
    <source>
        <dbReference type="EMBL" id="GAA4310595.1"/>
    </source>
</evidence>
<comment type="caution">
    <text evidence="2">The sequence shown here is derived from an EMBL/GenBank/DDBJ whole genome shotgun (WGS) entry which is preliminary data.</text>
</comment>
<feature type="chain" id="PRO_5046185657" description="Erythromycin esterase" evidence="1">
    <location>
        <begin position="21"/>
        <end position="393"/>
    </location>
</feature>
<dbReference type="RefSeq" id="WP_345167510.1">
    <property type="nucleotide sequence ID" value="NZ_BAABGX010000002.1"/>
</dbReference>
<sequence>MKAHLLLPLFLVLGTLSASAQTKPDTYRLSGQIDQQIKTDTVPWKHQKGAWEYSFAGHYAQALQVWDAQYPTMRRKVSGQDSALFKTYTPSPAKTYLLEQAKKHQLFIINESHHNPLHRAFTQSLLADLYQQGYRYLALEALDQNDGLLNQRKYPVQTSGYYTKEPQMGNLIREALRLGYTVFGYDSEGNGREREIGQARNIQQMLQKDPKAKMLIHCGFDHANEGPSPAWEKAMAGRLKEFTGLDPFTVDQESLTPTSAPRFDEPFLQLSKVPYPAVYFNKTTKAPFTGTGSERTVDVVVVHPKTKRINGRPHWVWLEGRKPYKLTKKQITLGYPVLALAYKAGEPANAVPVDVVEIENALDAPALALPRGTYKVVLCSASGKEQSMTIQVR</sequence>
<dbReference type="EMBL" id="BAABGX010000002">
    <property type="protein sequence ID" value="GAA4310595.1"/>
    <property type="molecule type" value="Genomic_DNA"/>
</dbReference>
<dbReference type="Proteomes" id="UP001501844">
    <property type="component" value="Unassembled WGS sequence"/>
</dbReference>
<evidence type="ECO:0000256" key="1">
    <source>
        <dbReference type="SAM" id="SignalP"/>
    </source>
</evidence>
<gene>
    <name evidence="2" type="ORF">GCM10023183_28710</name>
</gene>
<dbReference type="SUPFAM" id="SSF159501">
    <property type="entry name" value="EreA/ChaN-like"/>
    <property type="match status" value="1"/>
</dbReference>
<name>A0ABP8FTS8_9BACT</name>
<evidence type="ECO:0000313" key="3">
    <source>
        <dbReference type="Proteomes" id="UP001501844"/>
    </source>
</evidence>
<accession>A0ABP8FTS8</accession>
<organism evidence="2 3">
    <name type="scientific">Nibribacter koreensis</name>
    <dbReference type="NCBI Taxonomy" id="1084519"/>
    <lineage>
        <taxon>Bacteria</taxon>
        <taxon>Pseudomonadati</taxon>
        <taxon>Bacteroidota</taxon>
        <taxon>Cytophagia</taxon>
        <taxon>Cytophagales</taxon>
        <taxon>Hymenobacteraceae</taxon>
        <taxon>Nibribacter</taxon>
    </lineage>
</organism>
<protein>
    <recommendedName>
        <fullName evidence="4">Erythromycin esterase</fullName>
    </recommendedName>
</protein>